<reference evidence="1" key="1">
    <citation type="submission" date="2025-08" db="UniProtKB">
        <authorList>
            <consortium name="RefSeq"/>
        </authorList>
    </citation>
    <scope>IDENTIFICATION</scope>
    <source>
        <tissue evidence="1">Whole insect</tissue>
    </source>
</reference>
<sequence>MLVSHDSSTTTSITNIAQESNPHKCTVDDITSPEVEFSSAECKLFREPKIRQKVKKTKTVSTESSSNSVSLLLEPAKTFIENHSPSFVLDYNQLDMLLTNIAGSADPLSIIQDYTKDYVSLADMFTKVYPHLKDT</sequence>
<dbReference type="AlphaFoldDB" id="A0A6P7H918"/>
<gene>
    <name evidence="1" type="primary">LOC114348843</name>
</gene>
<proteinExistence type="predicted"/>
<protein>
    <submittedName>
        <fullName evidence="1">Uncharacterized protein LOC114348843</fullName>
    </submittedName>
</protein>
<dbReference type="InParanoid" id="A0A6P7H918"/>
<name>A0A6P7H918_DIAVI</name>
<accession>A0A6P7H918</accession>
<evidence type="ECO:0000313" key="1">
    <source>
        <dbReference type="RefSeq" id="XP_028155122.1"/>
    </source>
</evidence>
<organism evidence="1">
    <name type="scientific">Diabrotica virgifera virgifera</name>
    <name type="common">western corn rootworm</name>
    <dbReference type="NCBI Taxonomy" id="50390"/>
    <lineage>
        <taxon>Eukaryota</taxon>
        <taxon>Metazoa</taxon>
        <taxon>Ecdysozoa</taxon>
        <taxon>Arthropoda</taxon>
        <taxon>Hexapoda</taxon>
        <taxon>Insecta</taxon>
        <taxon>Pterygota</taxon>
        <taxon>Neoptera</taxon>
        <taxon>Endopterygota</taxon>
        <taxon>Coleoptera</taxon>
        <taxon>Polyphaga</taxon>
        <taxon>Cucujiformia</taxon>
        <taxon>Chrysomeloidea</taxon>
        <taxon>Chrysomelidae</taxon>
        <taxon>Galerucinae</taxon>
        <taxon>Diabroticina</taxon>
        <taxon>Diabroticites</taxon>
        <taxon>Diabrotica</taxon>
    </lineage>
</organism>
<feature type="non-terminal residue" evidence="1">
    <location>
        <position position="135"/>
    </location>
</feature>
<dbReference type="RefSeq" id="XP_028155122.1">
    <property type="nucleotide sequence ID" value="XM_028299321.1"/>
</dbReference>